<dbReference type="EMBL" id="JTHE03000016">
    <property type="protein sequence ID" value="MCM1981711.1"/>
    <property type="molecule type" value="Genomic_DNA"/>
</dbReference>
<dbReference type="AlphaFoldDB" id="A0ABD4SZ22"/>
<accession>A0ABD4SZ22</accession>
<protein>
    <submittedName>
        <fullName evidence="1">Uncharacterized protein</fullName>
    </submittedName>
</protein>
<feature type="non-terminal residue" evidence="1">
    <location>
        <position position="1"/>
    </location>
</feature>
<name>A0ABD4SZ22_9CYAN</name>
<sequence>AKIRTGGLTPAAFPTAPQLAQVIAHLAQAKRPFKATAGLHHALPGHYPLSSHPESPVLPMQGFLNLAIAAAFAYHDPLSLQELETILASPSLRPFHFTAEVLQWEQRSLTLTQIHTARRQFFQAFGSCSFQDPIHELAALSLIPSSAQALSALS</sequence>
<dbReference type="RefSeq" id="WP_236096256.1">
    <property type="nucleotide sequence ID" value="NZ_JTHE03000016.1"/>
</dbReference>
<evidence type="ECO:0000313" key="2">
    <source>
        <dbReference type="Proteomes" id="UP000031561"/>
    </source>
</evidence>
<keyword evidence="2" id="KW-1185">Reference proteome</keyword>
<proteinExistence type="predicted"/>
<organism evidence="1 2">
    <name type="scientific">Lyngbya confervoides BDU141951</name>
    <dbReference type="NCBI Taxonomy" id="1574623"/>
    <lineage>
        <taxon>Bacteria</taxon>
        <taxon>Bacillati</taxon>
        <taxon>Cyanobacteriota</taxon>
        <taxon>Cyanophyceae</taxon>
        <taxon>Oscillatoriophycideae</taxon>
        <taxon>Oscillatoriales</taxon>
        <taxon>Microcoleaceae</taxon>
        <taxon>Lyngbya</taxon>
    </lineage>
</organism>
<comment type="caution">
    <text evidence="1">The sequence shown here is derived from an EMBL/GenBank/DDBJ whole genome shotgun (WGS) entry which is preliminary data.</text>
</comment>
<reference evidence="1 2" key="1">
    <citation type="journal article" date="2015" name="Genome Announc.">
        <title>Draft Genome Sequence of Filamentous Marine Cyanobacterium Lyngbya confervoides Strain BDU141951.</title>
        <authorList>
            <person name="Chandrababunaidu M.M."/>
            <person name="Sen D."/>
            <person name="Tripathy S."/>
        </authorList>
    </citation>
    <scope>NUCLEOTIDE SEQUENCE [LARGE SCALE GENOMIC DNA]</scope>
    <source>
        <strain evidence="1 2">BDU141951</strain>
    </source>
</reference>
<evidence type="ECO:0000313" key="1">
    <source>
        <dbReference type="EMBL" id="MCM1981711.1"/>
    </source>
</evidence>
<gene>
    <name evidence="1" type="ORF">QQ91_0002545</name>
</gene>
<dbReference type="Proteomes" id="UP000031561">
    <property type="component" value="Unassembled WGS sequence"/>
</dbReference>